<keyword evidence="2" id="KW-1185">Reference proteome</keyword>
<geneLocation type="plasmid" evidence="1 2">
    <name>unnamed2</name>
</geneLocation>
<proteinExistence type="predicted"/>
<organism evidence="1 2">
    <name type="scientific">Hymenobacter canadensis</name>
    <dbReference type="NCBI Taxonomy" id="2999067"/>
    <lineage>
        <taxon>Bacteria</taxon>
        <taxon>Pseudomonadati</taxon>
        <taxon>Bacteroidota</taxon>
        <taxon>Cytophagia</taxon>
        <taxon>Cytophagales</taxon>
        <taxon>Hymenobacteraceae</taxon>
        <taxon>Hymenobacter</taxon>
    </lineage>
</organism>
<evidence type="ECO:0000313" key="2">
    <source>
        <dbReference type="Proteomes" id="UP001211005"/>
    </source>
</evidence>
<evidence type="ECO:0000313" key="1">
    <source>
        <dbReference type="EMBL" id="WBA44255.1"/>
    </source>
</evidence>
<gene>
    <name evidence="1" type="ORF">O3303_21505</name>
</gene>
<sequence>MSGHLVEASSQAPLRFAAVRLQRDGAGAVADEHGYFELESSAAWVQDSLVVWSDDVRAAHWVTSGHAVGLRLAVALPPGREGKWGYVGTQHAFRVKNDSLARGGTLRTASFYIGAGALPRKVFRVRLYDVAGNRPGVDVLTENVLMLAWRENQWFTVNLAPYHLAVPDAGYFIALEYFPDEGIRNSYFDSILVDYMPTGPFMWPVCEANTRNVWSYVIGTGWKLLPLDNGLYGRYGAMIKLEVDPPK</sequence>
<protein>
    <recommendedName>
        <fullName evidence="3">Carboxypeptidase regulatory-like domain-containing protein</fullName>
    </recommendedName>
</protein>
<name>A0ABY7LV43_9BACT</name>
<accession>A0ABY7LV43</accession>
<reference evidence="1 2" key="1">
    <citation type="submission" date="2022-12" db="EMBL/GenBank/DDBJ databases">
        <title>Hymenobacter canadensis sp. nov. isolated from lake water of the Cambridge Bay, Canada.</title>
        <authorList>
            <person name="Kim W.H."/>
            <person name="Lee Y.M."/>
        </authorList>
    </citation>
    <scope>NUCLEOTIDE SEQUENCE [LARGE SCALE GENOMIC DNA]</scope>
    <source>
        <strain evidence="1 2">PAMC 29467</strain>
        <plasmid evidence="1 2">unnamed2</plasmid>
    </source>
</reference>
<dbReference type="EMBL" id="CP114769">
    <property type="protein sequence ID" value="WBA44255.1"/>
    <property type="molecule type" value="Genomic_DNA"/>
</dbReference>
<evidence type="ECO:0008006" key="3">
    <source>
        <dbReference type="Google" id="ProtNLM"/>
    </source>
</evidence>
<dbReference type="RefSeq" id="WP_269562277.1">
    <property type="nucleotide sequence ID" value="NZ_CP114769.1"/>
</dbReference>
<dbReference type="Proteomes" id="UP001211005">
    <property type="component" value="Plasmid unnamed2"/>
</dbReference>
<keyword evidence="1" id="KW-0614">Plasmid</keyword>